<dbReference type="AlphaFoldDB" id="A0A7Y6Q785"/>
<feature type="signal peptide" evidence="2">
    <location>
        <begin position="1"/>
        <end position="26"/>
    </location>
</feature>
<evidence type="ECO:0000256" key="2">
    <source>
        <dbReference type="SAM" id="SignalP"/>
    </source>
</evidence>
<sequence>MRRMLSGLSVIAVLAFAIGTGGMHPAASQNKPQDRSTRNPEEAGKPSATPARSKSPAVVVNHPPPRNGAYYKGIFRN</sequence>
<organism evidence="3 4">
    <name type="scientific">Ensifer oleiphilus</name>
    <dbReference type="NCBI Taxonomy" id="2742698"/>
    <lineage>
        <taxon>Bacteria</taxon>
        <taxon>Pseudomonadati</taxon>
        <taxon>Pseudomonadota</taxon>
        <taxon>Alphaproteobacteria</taxon>
        <taxon>Hyphomicrobiales</taxon>
        <taxon>Rhizobiaceae</taxon>
        <taxon>Sinorhizobium/Ensifer group</taxon>
        <taxon>Ensifer</taxon>
    </lineage>
</organism>
<feature type="compositionally biased region" description="Basic and acidic residues" evidence="1">
    <location>
        <begin position="32"/>
        <end position="44"/>
    </location>
</feature>
<dbReference type="RefSeq" id="WP_176353842.1">
    <property type="nucleotide sequence ID" value="NZ_JABWDU010000003.1"/>
</dbReference>
<proteinExistence type="predicted"/>
<accession>A0A7Y6Q785</accession>
<keyword evidence="4" id="KW-1185">Reference proteome</keyword>
<dbReference type="Proteomes" id="UP000520198">
    <property type="component" value="Unassembled WGS sequence"/>
</dbReference>
<evidence type="ECO:0008006" key="5">
    <source>
        <dbReference type="Google" id="ProtNLM"/>
    </source>
</evidence>
<feature type="region of interest" description="Disordered" evidence="1">
    <location>
        <begin position="22"/>
        <end position="77"/>
    </location>
</feature>
<dbReference type="EMBL" id="JABWDU010000003">
    <property type="protein sequence ID" value="NVD40358.1"/>
    <property type="molecule type" value="Genomic_DNA"/>
</dbReference>
<reference evidence="3 4" key="1">
    <citation type="submission" date="2020-06" db="EMBL/GenBank/DDBJ databases">
        <authorList>
            <person name="Grouzdev D.S."/>
        </authorList>
    </citation>
    <scope>NUCLEOTIDE SEQUENCE [LARGE SCALE GENOMIC DNA]</scope>
    <source>
        <strain evidence="3 4">HO-A22</strain>
    </source>
</reference>
<evidence type="ECO:0000313" key="3">
    <source>
        <dbReference type="EMBL" id="NVD40358.1"/>
    </source>
</evidence>
<protein>
    <recommendedName>
        <fullName evidence="5">Transmembrane protein</fullName>
    </recommendedName>
</protein>
<evidence type="ECO:0000256" key="1">
    <source>
        <dbReference type="SAM" id="MobiDB-lite"/>
    </source>
</evidence>
<feature type="chain" id="PRO_5030938349" description="Transmembrane protein" evidence="2">
    <location>
        <begin position="27"/>
        <end position="77"/>
    </location>
</feature>
<evidence type="ECO:0000313" key="4">
    <source>
        <dbReference type="Proteomes" id="UP000520198"/>
    </source>
</evidence>
<name>A0A7Y6Q785_9HYPH</name>
<gene>
    <name evidence="3" type="ORF">HT585_15930</name>
</gene>
<keyword evidence="2" id="KW-0732">Signal</keyword>
<comment type="caution">
    <text evidence="3">The sequence shown here is derived from an EMBL/GenBank/DDBJ whole genome shotgun (WGS) entry which is preliminary data.</text>
</comment>